<dbReference type="OMA" id="SYRNCKC"/>
<reference evidence="2 7" key="3">
    <citation type="submission" date="2019-12" db="EMBL/GenBank/DDBJ databases">
        <authorList>
            <person name="Jiao W.-B."/>
            <person name="Schneeberger K."/>
        </authorList>
    </citation>
    <scope>NUCLEOTIDE SEQUENCE [LARGE SCALE GENOMIC DNA]</scope>
    <source>
        <strain evidence="6">cv. An-1</strain>
        <strain evidence="7">cv. C24</strain>
    </source>
</reference>
<evidence type="ECO:0000256" key="1">
    <source>
        <dbReference type="SAM" id="SignalP"/>
    </source>
</evidence>
<dbReference type="EMBL" id="LUHQ01000001">
    <property type="protein sequence ID" value="OAP13374.1"/>
    <property type="molecule type" value="Genomic_DNA"/>
</dbReference>
<accession>A0A178W5L7</accession>
<proteinExistence type="predicted"/>
<dbReference type="SMR" id="A0A178W5L7"/>
<reference evidence="3" key="2">
    <citation type="submission" date="2016-03" db="EMBL/GenBank/DDBJ databases">
        <title>Full-length assembly of Arabidopsis thaliana Ler reveals the complement of translocations and inversions.</title>
        <authorList>
            <person name="Zapata L."/>
            <person name="Schneeberger K."/>
            <person name="Ossowski S."/>
        </authorList>
    </citation>
    <scope>NUCLEOTIDE SEQUENCE [LARGE SCALE GENOMIC DNA]</scope>
    <source>
        <tissue evidence="3">Leaf</tissue>
    </source>
</reference>
<protein>
    <submittedName>
        <fullName evidence="3">Uncharacterized protein</fullName>
    </submittedName>
</protein>
<evidence type="ECO:0000313" key="7">
    <source>
        <dbReference type="Proteomes" id="UP000434276"/>
    </source>
</evidence>
<keyword evidence="1" id="KW-0732">Signal</keyword>
<sequence length="72" mass="8223">MNNFRITIVAFLAVLVFTTTVTNSLDEPNMDTISKSREYKCKIDLDCSNHIACRHCSYRNCKCDHGTCKCMP</sequence>
<feature type="signal peptide" evidence="1">
    <location>
        <begin position="1"/>
        <end position="24"/>
    </location>
</feature>
<dbReference type="KEGG" id="ath:AT1G13607"/>
<feature type="chain" id="PRO_5038293563" evidence="1">
    <location>
        <begin position="25"/>
        <end position="72"/>
    </location>
</feature>
<dbReference type="EMBL" id="CACRSJ010000104">
    <property type="protein sequence ID" value="VYS45972.1"/>
    <property type="molecule type" value="Genomic_DNA"/>
</dbReference>
<reference evidence="5" key="1">
    <citation type="journal article" date="2016" name="Proc. Natl. Acad. Sci. U.S.A.">
        <title>Chromosome-level assembly of Arabidopsis thaliana Ler reveals the extent of translocation and inversion polymorphisms.</title>
        <authorList>
            <person name="Zapata L."/>
            <person name="Ding J."/>
            <person name="Willing E.M."/>
            <person name="Hartwig B."/>
            <person name="Bezdan D."/>
            <person name="Jiao W.B."/>
            <person name="Patel V."/>
            <person name="Velikkakam James G."/>
            <person name="Koornneef M."/>
            <person name="Ossowski S."/>
            <person name="Schneeberger K."/>
        </authorList>
    </citation>
    <scope>NUCLEOTIDE SEQUENCE [LARGE SCALE GENOMIC DNA]</scope>
    <source>
        <strain evidence="5">cv. Landsberg erecta</strain>
    </source>
</reference>
<name>A0A178W5L7_ARATH</name>
<accession>A0A5S9U8T3</accession>
<evidence type="ECO:0000313" key="3">
    <source>
        <dbReference type="EMBL" id="OAP13374.1"/>
    </source>
</evidence>
<dbReference type="ExpressionAtlas" id="A0A178W5L7">
    <property type="expression patterns" value="baseline and differential"/>
</dbReference>
<evidence type="ECO:0000313" key="4">
    <source>
        <dbReference type="EMBL" id="VYS45972.1"/>
    </source>
</evidence>
<dbReference type="AlphaFoldDB" id="A0A178W5L7"/>
<dbReference type="Proteomes" id="UP000426265">
    <property type="component" value="Unassembled WGS sequence"/>
</dbReference>
<dbReference type="Proteomes" id="UP000434276">
    <property type="component" value="Unassembled WGS sequence"/>
</dbReference>
<gene>
    <name evidence="3" type="ordered locus">AXX17_At1g14100</name>
    <name evidence="4" type="ORF">AN1_LOCUS1473</name>
    <name evidence="2" type="ORF">C24_LOCUS1389</name>
</gene>
<evidence type="ECO:0000313" key="6">
    <source>
        <dbReference type="Proteomes" id="UP000426265"/>
    </source>
</evidence>
<evidence type="ECO:0000313" key="2">
    <source>
        <dbReference type="EMBL" id="CAA0199947.1"/>
    </source>
</evidence>
<evidence type="ECO:0000313" key="5">
    <source>
        <dbReference type="Proteomes" id="UP000078284"/>
    </source>
</evidence>
<dbReference type="EMBL" id="CACSHJ010000087">
    <property type="protein sequence ID" value="CAA0199947.1"/>
    <property type="molecule type" value="Genomic_DNA"/>
</dbReference>
<dbReference type="OrthoDB" id="10291099at2759"/>
<dbReference type="RefSeq" id="NP_001031039.1">
    <property type="nucleotide sequence ID" value="NM_001035962.3"/>
</dbReference>
<organism evidence="3 5">
    <name type="scientific">Arabidopsis thaliana</name>
    <name type="common">Mouse-ear cress</name>
    <dbReference type="NCBI Taxonomy" id="3702"/>
    <lineage>
        <taxon>Eukaryota</taxon>
        <taxon>Viridiplantae</taxon>
        <taxon>Streptophyta</taxon>
        <taxon>Embryophyta</taxon>
        <taxon>Tracheophyta</taxon>
        <taxon>Spermatophyta</taxon>
        <taxon>Magnoliopsida</taxon>
        <taxon>eudicotyledons</taxon>
        <taxon>Gunneridae</taxon>
        <taxon>Pentapetalae</taxon>
        <taxon>rosids</taxon>
        <taxon>malvids</taxon>
        <taxon>Brassicales</taxon>
        <taxon>Brassicaceae</taxon>
        <taxon>Camelineae</taxon>
        <taxon>Arabidopsis</taxon>
    </lineage>
</organism>
<dbReference type="Proteomes" id="UP000078284">
    <property type="component" value="Chromosome 1"/>
</dbReference>